<keyword evidence="4" id="KW-0862">Zinc</keyword>
<dbReference type="InterPro" id="IPR013149">
    <property type="entry name" value="ADH-like_C"/>
</dbReference>
<proteinExistence type="inferred from homology"/>
<dbReference type="SUPFAM" id="SSF51735">
    <property type="entry name" value="NAD(P)-binding Rossmann-fold domains"/>
    <property type="match status" value="1"/>
</dbReference>
<dbReference type="InterPro" id="IPR011032">
    <property type="entry name" value="GroES-like_sf"/>
</dbReference>
<comment type="caution">
    <text evidence="9">The sequence shown here is derived from an EMBL/GenBank/DDBJ whole genome shotgun (WGS) entry which is preliminary data.</text>
</comment>
<organism evidence="9 10">
    <name type="scientific">Trichoglossum hirsutum</name>
    <dbReference type="NCBI Taxonomy" id="265104"/>
    <lineage>
        <taxon>Eukaryota</taxon>
        <taxon>Fungi</taxon>
        <taxon>Dikarya</taxon>
        <taxon>Ascomycota</taxon>
        <taxon>Pezizomycotina</taxon>
        <taxon>Geoglossomycetes</taxon>
        <taxon>Geoglossales</taxon>
        <taxon>Geoglossaceae</taxon>
        <taxon>Trichoglossum</taxon>
    </lineage>
</organism>
<keyword evidence="10" id="KW-1185">Reference proteome</keyword>
<dbReference type="Proteomes" id="UP000750711">
    <property type="component" value="Unassembled WGS sequence"/>
</dbReference>
<accession>A0A9P8RL71</accession>
<dbReference type="InterPro" id="IPR036291">
    <property type="entry name" value="NAD(P)-bd_dom_sf"/>
</dbReference>
<keyword evidence="3" id="KW-0479">Metal-binding</keyword>
<feature type="domain" description="Alcohol dehydrogenase-like C-terminal" evidence="7">
    <location>
        <begin position="92"/>
        <end position="213"/>
    </location>
</feature>
<evidence type="ECO:0000313" key="9">
    <source>
        <dbReference type="EMBL" id="KAH0556036.1"/>
    </source>
</evidence>
<evidence type="ECO:0000256" key="3">
    <source>
        <dbReference type="ARBA" id="ARBA00022723"/>
    </source>
</evidence>
<reference evidence="9" key="1">
    <citation type="submission" date="2021-03" db="EMBL/GenBank/DDBJ databases">
        <title>Comparative genomics and phylogenomic investigation of the class Geoglossomycetes provide insights into ecological specialization and systematics.</title>
        <authorList>
            <person name="Melie T."/>
            <person name="Pirro S."/>
            <person name="Miller A.N."/>
            <person name="Quandt A."/>
        </authorList>
    </citation>
    <scope>NUCLEOTIDE SEQUENCE</scope>
    <source>
        <strain evidence="9">CAQ_001_2017</strain>
    </source>
</reference>
<evidence type="ECO:0000256" key="5">
    <source>
        <dbReference type="ARBA" id="ARBA00023002"/>
    </source>
</evidence>
<evidence type="ECO:0000256" key="6">
    <source>
        <dbReference type="ARBA" id="ARBA00023027"/>
    </source>
</evidence>
<keyword evidence="6" id="KW-0520">NAD</keyword>
<protein>
    <recommendedName>
        <fullName evidence="11">Alcohol dehydrogenase</fullName>
    </recommendedName>
</protein>
<dbReference type="GO" id="GO:0004022">
    <property type="term" value="F:alcohol dehydrogenase (NAD+) activity"/>
    <property type="evidence" value="ECO:0007669"/>
    <property type="project" value="TreeGrafter"/>
</dbReference>
<dbReference type="PANTHER" id="PTHR42940">
    <property type="entry name" value="ALCOHOL DEHYDROGENASE 1-RELATED"/>
    <property type="match status" value="1"/>
</dbReference>
<dbReference type="FunFam" id="3.40.50.720:FF:000039">
    <property type="entry name" value="Alcohol dehydrogenase AdhP"/>
    <property type="match status" value="1"/>
</dbReference>
<comment type="cofactor">
    <cofactor evidence="1">
        <name>Zn(2+)</name>
        <dbReference type="ChEBI" id="CHEBI:29105"/>
    </cofactor>
</comment>
<dbReference type="Gene3D" id="3.90.180.10">
    <property type="entry name" value="Medium-chain alcohol dehydrogenases, catalytic domain"/>
    <property type="match status" value="2"/>
</dbReference>
<dbReference type="AlphaFoldDB" id="A0A9P8RL71"/>
<dbReference type="InterPro" id="IPR013154">
    <property type="entry name" value="ADH-like_N"/>
</dbReference>
<dbReference type="Gene3D" id="3.40.50.720">
    <property type="entry name" value="NAD(P)-binding Rossmann-like Domain"/>
    <property type="match status" value="1"/>
</dbReference>
<sequence length="252" mass="26709">MVPGHETIGDIVALGPDETLWKVGDRVGGAWHGGHDDAEYVALRREAAVRVPKDLDPVEYAPVLCAGVTTFNGIRQMGITPGELVVIQGLGGLGHLALQYAAKMGFRVVALSSRPGKEAFAKEFGATDYIDASSEDPVAKLQSMGGAALIVATAPDAKAIAPLTGALQPGGKLLILAPVGEIPFNVNHLVLEATSIHGWPSGASLDSEEALEFTKLQHVKCLIERFPLQDAQKAYDHMMSGKVRYRAVLVPE</sequence>
<evidence type="ECO:0000256" key="4">
    <source>
        <dbReference type="ARBA" id="ARBA00022833"/>
    </source>
</evidence>
<dbReference type="EMBL" id="JAGHQM010001255">
    <property type="protein sequence ID" value="KAH0556036.1"/>
    <property type="molecule type" value="Genomic_DNA"/>
</dbReference>
<dbReference type="SUPFAM" id="SSF50129">
    <property type="entry name" value="GroES-like"/>
    <property type="match status" value="1"/>
</dbReference>
<name>A0A9P8RL71_9PEZI</name>
<evidence type="ECO:0000256" key="2">
    <source>
        <dbReference type="ARBA" id="ARBA00008072"/>
    </source>
</evidence>
<dbReference type="PANTHER" id="PTHR42940:SF7">
    <property type="entry name" value="ALCOHOL DEHYDROGENASE-LIKE N-TERMINAL DOMAIN-CONTAINING PROTEIN"/>
    <property type="match status" value="1"/>
</dbReference>
<comment type="similarity">
    <text evidence="2">Belongs to the zinc-containing alcohol dehydrogenase family.</text>
</comment>
<feature type="domain" description="Alcohol dehydrogenase-like N-terminal" evidence="8">
    <location>
        <begin position="1"/>
        <end position="32"/>
    </location>
</feature>
<dbReference type="Pfam" id="PF08240">
    <property type="entry name" value="ADH_N"/>
    <property type="match status" value="1"/>
</dbReference>
<evidence type="ECO:0000256" key="1">
    <source>
        <dbReference type="ARBA" id="ARBA00001947"/>
    </source>
</evidence>
<dbReference type="GO" id="GO:0046872">
    <property type="term" value="F:metal ion binding"/>
    <property type="evidence" value="ECO:0007669"/>
    <property type="project" value="UniProtKB-KW"/>
</dbReference>
<evidence type="ECO:0008006" key="11">
    <source>
        <dbReference type="Google" id="ProtNLM"/>
    </source>
</evidence>
<evidence type="ECO:0000313" key="10">
    <source>
        <dbReference type="Proteomes" id="UP000750711"/>
    </source>
</evidence>
<evidence type="ECO:0000259" key="8">
    <source>
        <dbReference type="Pfam" id="PF08240"/>
    </source>
</evidence>
<evidence type="ECO:0000259" key="7">
    <source>
        <dbReference type="Pfam" id="PF00107"/>
    </source>
</evidence>
<dbReference type="GO" id="GO:0005737">
    <property type="term" value="C:cytoplasm"/>
    <property type="evidence" value="ECO:0007669"/>
    <property type="project" value="TreeGrafter"/>
</dbReference>
<gene>
    <name evidence="9" type="ORF">GP486_006022</name>
</gene>
<dbReference type="Pfam" id="PF00107">
    <property type="entry name" value="ADH_zinc_N"/>
    <property type="match status" value="1"/>
</dbReference>
<keyword evidence="5" id="KW-0560">Oxidoreductase</keyword>